<dbReference type="RefSeq" id="WP_196425382.1">
    <property type="nucleotide sequence ID" value="NZ_CABVGP010000001.1"/>
</dbReference>
<dbReference type="InterPro" id="IPR019952">
    <property type="entry name" value="F420_OxRdatse_Rv1855c_pred"/>
</dbReference>
<protein>
    <recommendedName>
        <fullName evidence="5">Luciferase-like domain-containing protein</fullName>
    </recommendedName>
</protein>
<gene>
    <name evidence="6" type="ORF">AA23TX_04093</name>
</gene>
<dbReference type="InterPro" id="IPR036661">
    <property type="entry name" value="Luciferase-like_sf"/>
</dbReference>
<keyword evidence="3" id="KW-0560">Oxidoreductase</keyword>
<keyword evidence="4" id="KW-0503">Monooxygenase</keyword>
<dbReference type="Proteomes" id="UP000399805">
    <property type="component" value="Unassembled WGS sequence"/>
</dbReference>
<keyword evidence="7" id="KW-1185">Reference proteome</keyword>
<dbReference type="InterPro" id="IPR011251">
    <property type="entry name" value="Luciferase-like_dom"/>
</dbReference>
<dbReference type="Pfam" id="PF00296">
    <property type="entry name" value="Bac_luciferase"/>
    <property type="match status" value="1"/>
</dbReference>
<organism evidence="6 7">
    <name type="scientific">Amycolatopsis camponoti</name>
    <dbReference type="NCBI Taxonomy" id="2606593"/>
    <lineage>
        <taxon>Bacteria</taxon>
        <taxon>Bacillati</taxon>
        <taxon>Actinomycetota</taxon>
        <taxon>Actinomycetes</taxon>
        <taxon>Pseudonocardiales</taxon>
        <taxon>Pseudonocardiaceae</taxon>
        <taxon>Amycolatopsis</taxon>
    </lineage>
</organism>
<evidence type="ECO:0000313" key="7">
    <source>
        <dbReference type="Proteomes" id="UP000399805"/>
    </source>
</evidence>
<dbReference type="InterPro" id="IPR050172">
    <property type="entry name" value="SsuD_RutA_monooxygenase"/>
</dbReference>
<dbReference type="EMBL" id="CABVGP010000001">
    <property type="protein sequence ID" value="VVJ19072.1"/>
    <property type="molecule type" value="Genomic_DNA"/>
</dbReference>
<name>A0A6I8LPX6_9PSEU</name>
<evidence type="ECO:0000256" key="3">
    <source>
        <dbReference type="ARBA" id="ARBA00023002"/>
    </source>
</evidence>
<evidence type="ECO:0000256" key="1">
    <source>
        <dbReference type="ARBA" id="ARBA00022630"/>
    </source>
</evidence>
<dbReference type="PANTHER" id="PTHR42847:SF4">
    <property type="entry name" value="ALKANESULFONATE MONOOXYGENASE-RELATED"/>
    <property type="match status" value="1"/>
</dbReference>
<dbReference type="GO" id="GO:0008726">
    <property type="term" value="F:alkanesulfonate monooxygenase activity"/>
    <property type="evidence" value="ECO:0007669"/>
    <property type="project" value="TreeGrafter"/>
</dbReference>
<evidence type="ECO:0000313" key="6">
    <source>
        <dbReference type="EMBL" id="VVJ19072.1"/>
    </source>
</evidence>
<reference evidence="6 7" key="1">
    <citation type="submission" date="2019-09" db="EMBL/GenBank/DDBJ databases">
        <authorList>
            <person name="Leyn A S."/>
        </authorList>
    </citation>
    <scope>NUCLEOTIDE SEQUENCE [LARGE SCALE GENOMIC DNA]</scope>
    <source>
        <strain evidence="6">AA231_1</strain>
    </source>
</reference>
<dbReference type="NCBIfam" id="TIGR03560">
    <property type="entry name" value="F420_Rv1855c"/>
    <property type="match status" value="1"/>
</dbReference>
<evidence type="ECO:0000259" key="5">
    <source>
        <dbReference type="Pfam" id="PF00296"/>
    </source>
</evidence>
<keyword evidence="2" id="KW-0288">FMN</keyword>
<evidence type="ECO:0000256" key="4">
    <source>
        <dbReference type="ARBA" id="ARBA00023033"/>
    </source>
</evidence>
<dbReference type="PANTHER" id="PTHR42847">
    <property type="entry name" value="ALKANESULFONATE MONOOXYGENASE"/>
    <property type="match status" value="1"/>
</dbReference>
<dbReference type="Gene3D" id="3.20.20.30">
    <property type="entry name" value="Luciferase-like domain"/>
    <property type="match status" value="1"/>
</dbReference>
<evidence type="ECO:0000256" key="2">
    <source>
        <dbReference type="ARBA" id="ARBA00022643"/>
    </source>
</evidence>
<dbReference type="AlphaFoldDB" id="A0A6I8LPX6"/>
<sequence length="284" mass="30407">MRVSIGVTDFSWPDKLTDELATIAVAADDAGLDTLWVADHLLQADPYSTPDSAMLEAYTTLGFLAARTGRIGLGTMVSAVTFRPPALLIKAVTTLDVLSGGRARFGIGAGHHDGEARAMGLPFPPAGERFERMEETVRLALRMWSGDESAFEGEHYRLDRPTGIPRPVRRPKVLIGGAGERKTLRLVARYADACNVFDIPDGGKTVRHKLSVLARHCEDVGRPYGEIEKTISTRLSPGESAESFARRCAEFAAWGIEHAVVITAGPWSAAGVATLGRAAGLLAG</sequence>
<dbReference type="GO" id="GO:0046306">
    <property type="term" value="P:alkanesulfonate catabolic process"/>
    <property type="evidence" value="ECO:0007669"/>
    <property type="project" value="TreeGrafter"/>
</dbReference>
<dbReference type="SUPFAM" id="SSF51679">
    <property type="entry name" value="Bacterial luciferase-like"/>
    <property type="match status" value="1"/>
</dbReference>
<feature type="domain" description="Luciferase-like" evidence="5">
    <location>
        <begin position="18"/>
        <end position="257"/>
    </location>
</feature>
<accession>A0A6I8LPX6</accession>
<proteinExistence type="predicted"/>
<keyword evidence="1" id="KW-0285">Flavoprotein</keyword>